<feature type="domain" description="Response regulatory" evidence="4">
    <location>
        <begin position="9"/>
        <end position="122"/>
    </location>
</feature>
<evidence type="ECO:0000313" key="6">
    <source>
        <dbReference type="EMBL" id="MDT9000707.1"/>
    </source>
</evidence>
<dbReference type="InterPro" id="IPR011006">
    <property type="entry name" value="CheY-like_superfamily"/>
</dbReference>
<dbReference type="Gene3D" id="3.40.50.2300">
    <property type="match status" value="1"/>
</dbReference>
<dbReference type="Gene3D" id="6.10.250.690">
    <property type="match status" value="1"/>
</dbReference>
<sequence>MTANDGRRHVLVVEDEPKLASLLCDYLHAAGYVASSLGDGQQALAAIRAQPPAVLLLDLMLPGMDGLELCRQVRQFSALPILMLSARVDELDRLLGLELGADDYLCKPYSPREVVARVRALLRRAEGRLPGLQAAERITVGPFCIDDAGLRLFHGDRQLPLTPLEFRLLRLMLAQPGRVFSRAQLLEQLHEDFRDVSDRVIDSHVKNIRRKLAALEPAQDLISAVYGQGYRLDLG</sequence>
<keyword evidence="7" id="KW-1185">Reference proteome</keyword>
<name>A0ABU3PDQ3_9BURK</name>
<evidence type="ECO:0000256" key="1">
    <source>
        <dbReference type="ARBA" id="ARBA00023125"/>
    </source>
</evidence>
<dbReference type="InterPro" id="IPR001867">
    <property type="entry name" value="OmpR/PhoB-type_DNA-bd"/>
</dbReference>
<dbReference type="SMART" id="SM00862">
    <property type="entry name" value="Trans_reg_C"/>
    <property type="match status" value="1"/>
</dbReference>
<evidence type="ECO:0000256" key="3">
    <source>
        <dbReference type="PROSITE-ProRule" id="PRU01091"/>
    </source>
</evidence>
<organism evidence="6 7">
    <name type="scientific">Roseateles aquae</name>
    <dbReference type="NCBI Taxonomy" id="3077235"/>
    <lineage>
        <taxon>Bacteria</taxon>
        <taxon>Pseudomonadati</taxon>
        <taxon>Pseudomonadota</taxon>
        <taxon>Betaproteobacteria</taxon>
        <taxon>Burkholderiales</taxon>
        <taxon>Sphaerotilaceae</taxon>
        <taxon>Roseateles</taxon>
    </lineage>
</organism>
<keyword evidence="2" id="KW-0597">Phosphoprotein</keyword>
<keyword evidence="1 3" id="KW-0238">DNA-binding</keyword>
<dbReference type="RefSeq" id="WP_315651535.1">
    <property type="nucleotide sequence ID" value="NZ_JAVXZY010000006.1"/>
</dbReference>
<proteinExistence type="predicted"/>
<dbReference type="SUPFAM" id="SSF52172">
    <property type="entry name" value="CheY-like"/>
    <property type="match status" value="1"/>
</dbReference>
<dbReference type="PROSITE" id="PS50110">
    <property type="entry name" value="RESPONSE_REGULATORY"/>
    <property type="match status" value="1"/>
</dbReference>
<dbReference type="Pfam" id="PF00072">
    <property type="entry name" value="Response_reg"/>
    <property type="match status" value="1"/>
</dbReference>
<reference evidence="6" key="1">
    <citation type="submission" date="2023-09" db="EMBL/GenBank/DDBJ databases">
        <title>Paucibacter sp. APW11 Genome sequencing and assembly.</title>
        <authorList>
            <person name="Kim I."/>
        </authorList>
    </citation>
    <scope>NUCLEOTIDE SEQUENCE</scope>
    <source>
        <strain evidence="6">APW11</strain>
    </source>
</reference>
<feature type="modified residue" description="4-aspartylphosphate" evidence="2">
    <location>
        <position position="58"/>
    </location>
</feature>
<evidence type="ECO:0000313" key="7">
    <source>
        <dbReference type="Proteomes" id="UP001246372"/>
    </source>
</evidence>
<feature type="domain" description="OmpR/PhoB-type" evidence="5">
    <location>
        <begin position="135"/>
        <end position="234"/>
    </location>
</feature>
<dbReference type="InterPro" id="IPR039420">
    <property type="entry name" value="WalR-like"/>
</dbReference>
<dbReference type="CDD" id="cd00383">
    <property type="entry name" value="trans_reg_C"/>
    <property type="match status" value="1"/>
</dbReference>
<dbReference type="Proteomes" id="UP001246372">
    <property type="component" value="Unassembled WGS sequence"/>
</dbReference>
<protein>
    <submittedName>
        <fullName evidence="6">Response regulator</fullName>
    </submittedName>
</protein>
<feature type="DNA-binding region" description="OmpR/PhoB-type" evidence="3">
    <location>
        <begin position="135"/>
        <end position="234"/>
    </location>
</feature>
<dbReference type="PANTHER" id="PTHR48111">
    <property type="entry name" value="REGULATOR OF RPOS"/>
    <property type="match status" value="1"/>
</dbReference>
<dbReference type="SMART" id="SM00448">
    <property type="entry name" value="REC"/>
    <property type="match status" value="1"/>
</dbReference>
<comment type="caution">
    <text evidence="6">The sequence shown here is derived from an EMBL/GenBank/DDBJ whole genome shotgun (WGS) entry which is preliminary data.</text>
</comment>
<dbReference type="InterPro" id="IPR001789">
    <property type="entry name" value="Sig_transdc_resp-reg_receiver"/>
</dbReference>
<dbReference type="EMBL" id="JAVXZY010000006">
    <property type="protein sequence ID" value="MDT9000707.1"/>
    <property type="molecule type" value="Genomic_DNA"/>
</dbReference>
<evidence type="ECO:0000259" key="5">
    <source>
        <dbReference type="PROSITE" id="PS51755"/>
    </source>
</evidence>
<accession>A0ABU3PDQ3</accession>
<dbReference type="PROSITE" id="PS51755">
    <property type="entry name" value="OMPR_PHOB"/>
    <property type="match status" value="1"/>
</dbReference>
<dbReference type="Gene3D" id="1.10.10.10">
    <property type="entry name" value="Winged helix-like DNA-binding domain superfamily/Winged helix DNA-binding domain"/>
    <property type="match status" value="1"/>
</dbReference>
<evidence type="ECO:0000256" key="2">
    <source>
        <dbReference type="PROSITE-ProRule" id="PRU00169"/>
    </source>
</evidence>
<dbReference type="Pfam" id="PF00486">
    <property type="entry name" value="Trans_reg_C"/>
    <property type="match status" value="1"/>
</dbReference>
<gene>
    <name evidence="6" type="ORF">RQP53_15635</name>
</gene>
<dbReference type="InterPro" id="IPR036388">
    <property type="entry name" value="WH-like_DNA-bd_sf"/>
</dbReference>
<evidence type="ECO:0000259" key="4">
    <source>
        <dbReference type="PROSITE" id="PS50110"/>
    </source>
</evidence>
<dbReference type="InterPro" id="IPR016032">
    <property type="entry name" value="Sig_transdc_resp-reg_C-effctor"/>
</dbReference>
<dbReference type="PANTHER" id="PTHR48111:SF59">
    <property type="entry name" value="TRANSCRIPTIONAL REGULATORY PROTEIN BAER"/>
    <property type="match status" value="1"/>
</dbReference>
<dbReference type="SUPFAM" id="SSF46894">
    <property type="entry name" value="C-terminal effector domain of the bipartite response regulators"/>
    <property type="match status" value="1"/>
</dbReference>